<evidence type="ECO:0000256" key="1">
    <source>
        <dbReference type="SAM" id="MobiDB-lite"/>
    </source>
</evidence>
<keyword evidence="2" id="KW-0472">Membrane</keyword>
<gene>
    <name evidence="3" type="ORF">CTOB1V02_LOCUS4769</name>
</gene>
<name>A0A7R8WD25_9CRUS</name>
<feature type="compositionally biased region" description="Polar residues" evidence="1">
    <location>
        <begin position="23"/>
        <end position="32"/>
    </location>
</feature>
<dbReference type="AlphaFoldDB" id="A0A7R8WD25"/>
<accession>A0A7R8WD25</accession>
<protein>
    <submittedName>
        <fullName evidence="3">Uncharacterized protein</fullName>
    </submittedName>
</protein>
<organism evidence="3">
    <name type="scientific">Cyprideis torosa</name>
    <dbReference type="NCBI Taxonomy" id="163714"/>
    <lineage>
        <taxon>Eukaryota</taxon>
        <taxon>Metazoa</taxon>
        <taxon>Ecdysozoa</taxon>
        <taxon>Arthropoda</taxon>
        <taxon>Crustacea</taxon>
        <taxon>Oligostraca</taxon>
        <taxon>Ostracoda</taxon>
        <taxon>Podocopa</taxon>
        <taxon>Podocopida</taxon>
        <taxon>Cytherocopina</taxon>
        <taxon>Cytheroidea</taxon>
        <taxon>Cytherideidae</taxon>
        <taxon>Cyprideis</taxon>
    </lineage>
</organism>
<sequence length="124" mass="14209">MDTSFYYDHEQGQAEAGPRHRTTASSTHNGLNNEDEFHDLRELQESLRDMKQLLSDTEVQDVCNSERTRRKKPGPKSQTEILDVNAVSAVFGLAMLMVVGVTFYAFYHLYTAVMRKFAERPHTP</sequence>
<feature type="region of interest" description="Disordered" evidence="1">
    <location>
        <begin position="1"/>
        <end position="35"/>
    </location>
</feature>
<reference evidence="3" key="1">
    <citation type="submission" date="2020-11" db="EMBL/GenBank/DDBJ databases">
        <authorList>
            <person name="Tran Van P."/>
        </authorList>
    </citation>
    <scope>NUCLEOTIDE SEQUENCE</scope>
</reference>
<evidence type="ECO:0000313" key="3">
    <source>
        <dbReference type="EMBL" id="CAD7226855.1"/>
    </source>
</evidence>
<keyword evidence="2" id="KW-0812">Transmembrane</keyword>
<keyword evidence="2" id="KW-1133">Transmembrane helix</keyword>
<feature type="transmembrane region" description="Helical" evidence="2">
    <location>
        <begin position="86"/>
        <end position="107"/>
    </location>
</feature>
<feature type="region of interest" description="Disordered" evidence="1">
    <location>
        <begin position="59"/>
        <end position="78"/>
    </location>
</feature>
<evidence type="ECO:0000256" key="2">
    <source>
        <dbReference type="SAM" id="Phobius"/>
    </source>
</evidence>
<dbReference type="EMBL" id="OB660952">
    <property type="protein sequence ID" value="CAD7226855.1"/>
    <property type="molecule type" value="Genomic_DNA"/>
</dbReference>
<proteinExistence type="predicted"/>
<dbReference type="OrthoDB" id="6585706at2759"/>